<sequence length="120" mass="13206">METLERSVVFNEERAVHLHAIRMAESYYAWAGDQGGRMDGLAVAIQTRFEQMPSSRELLDTARDNGAARGMATRLAKRLRAPVFLSVSVEPLDDEIALFVERELLSLLSSGTGGPGERNA</sequence>
<name>A0A8J6CAX2_DIALT</name>
<accession>A0A8J6CAX2</accession>
<dbReference type="EMBL" id="JAGTXO010000018">
    <property type="protein sequence ID" value="KAG8463070.1"/>
    <property type="molecule type" value="Genomic_DNA"/>
</dbReference>
<dbReference type="InterPro" id="IPR032157">
    <property type="entry name" value="PAC4"/>
</dbReference>
<reference evidence="1" key="1">
    <citation type="submission" date="2021-05" db="EMBL/GenBank/DDBJ databases">
        <title>The genome of the haptophyte Pavlova lutheri (Diacronema luteri, Pavlovales) - a model for lipid biosynthesis in eukaryotic algae.</title>
        <authorList>
            <person name="Hulatt C.J."/>
            <person name="Posewitz M.C."/>
        </authorList>
    </citation>
    <scope>NUCLEOTIDE SEQUENCE</scope>
    <source>
        <strain evidence="1">NIVA-4/92</strain>
    </source>
</reference>
<dbReference type="Proteomes" id="UP000751190">
    <property type="component" value="Unassembled WGS sequence"/>
</dbReference>
<dbReference type="OrthoDB" id="368507at2759"/>
<dbReference type="PANTHER" id="PTHR33559">
    <property type="entry name" value="PROTEASOME ASSEMBLY CHAPERONE 4"/>
    <property type="match status" value="1"/>
</dbReference>
<dbReference type="AlphaFoldDB" id="A0A8J6CAX2"/>
<protein>
    <submittedName>
        <fullName evidence="1">Uncharacterized protein</fullName>
    </submittedName>
</protein>
<evidence type="ECO:0000313" key="1">
    <source>
        <dbReference type="EMBL" id="KAG8463070.1"/>
    </source>
</evidence>
<dbReference type="PANTHER" id="PTHR33559:SF1">
    <property type="entry name" value="PROTEASOME ASSEMBLY CHAPERONE 4"/>
    <property type="match status" value="1"/>
</dbReference>
<comment type="caution">
    <text evidence="1">The sequence shown here is derived from an EMBL/GenBank/DDBJ whole genome shotgun (WGS) entry which is preliminary data.</text>
</comment>
<proteinExistence type="predicted"/>
<keyword evidence="2" id="KW-1185">Reference proteome</keyword>
<dbReference type="GO" id="GO:0043248">
    <property type="term" value="P:proteasome assembly"/>
    <property type="evidence" value="ECO:0007669"/>
    <property type="project" value="InterPro"/>
</dbReference>
<gene>
    <name evidence="1" type="ORF">KFE25_001843</name>
</gene>
<dbReference type="Pfam" id="PF16093">
    <property type="entry name" value="PAC4"/>
    <property type="match status" value="1"/>
</dbReference>
<evidence type="ECO:0000313" key="2">
    <source>
        <dbReference type="Proteomes" id="UP000751190"/>
    </source>
</evidence>
<organism evidence="1 2">
    <name type="scientific">Diacronema lutheri</name>
    <name type="common">Unicellular marine alga</name>
    <name type="synonym">Monochrysis lutheri</name>
    <dbReference type="NCBI Taxonomy" id="2081491"/>
    <lineage>
        <taxon>Eukaryota</taxon>
        <taxon>Haptista</taxon>
        <taxon>Haptophyta</taxon>
        <taxon>Pavlovophyceae</taxon>
        <taxon>Pavlovales</taxon>
        <taxon>Pavlovaceae</taxon>
        <taxon>Diacronema</taxon>
    </lineage>
</organism>